<gene>
    <name evidence="1" type="ORF">MM415B02625_0005</name>
</gene>
<proteinExistence type="predicted"/>
<dbReference type="EMBL" id="MT142818">
    <property type="protein sequence ID" value="QJA89027.1"/>
    <property type="molecule type" value="Genomic_DNA"/>
</dbReference>
<protein>
    <submittedName>
        <fullName evidence="1">Uncharacterized protein</fullName>
    </submittedName>
</protein>
<organism evidence="1">
    <name type="scientific">viral metagenome</name>
    <dbReference type="NCBI Taxonomy" id="1070528"/>
    <lineage>
        <taxon>unclassified sequences</taxon>
        <taxon>metagenomes</taxon>
        <taxon>organismal metagenomes</taxon>
    </lineage>
</organism>
<reference evidence="1" key="1">
    <citation type="submission" date="2020-03" db="EMBL/GenBank/DDBJ databases">
        <title>The deep terrestrial virosphere.</title>
        <authorList>
            <person name="Holmfeldt K."/>
            <person name="Nilsson E."/>
            <person name="Simone D."/>
            <person name="Lopez-Fernandez M."/>
            <person name="Wu X."/>
            <person name="de Brujin I."/>
            <person name="Lundin D."/>
            <person name="Andersson A."/>
            <person name="Bertilsson S."/>
            <person name="Dopson M."/>
        </authorList>
    </citation>
    <scope>NUCLEOTIDE SEQUENCE</scope>
    <source>
        <strain evidence="1">MM415B02625</strain>
    </source>
</reference>
<name>A0A6M3L2X3_9ZZZZ</name>
<evidence type="ECO:0000313" key="1">
    <source>
        <dbReference type="EMBL" id="QJA89027.1"/>
    </source>
</evidence>
<dbReference type="AlphaFoldDB" id="A0A6M3L2X3"/>
<sequence length="71" mass="8372">MENDIWGCKTHTFDTIKYNDIEYSDWECALFGGGFNGGGFVWVPNKGCVPNKFWRLMQFLVFGNQWRKKEL</sequence>
<accession>A0A6M3L2X3</accession>